<dbReference type="EMBL" id="FXAM01000001">
    <property type="protein sequence ID" value="SMF94070.1"/>
    <property type="molecule type" value="Genomic_DNA"/>
</dbReference>
<evidence type="ECO:0000256" key="3">
    <source>
        <dbReference type="ARBA" id="ARBA00022801"/>
    </source>
</evidence>
<keyword evidence="1" id="KW-0645">Protease</keyword>
<evidence type="ECO:0000313" key="8">
    <source>
        <dbReference type="Proteomes" id="UP000192923"/>
    </source>
</evidence>
<proteinExistence type="predicted"/>
<evidence type="ECO:0000256" key="5">
    <source>
        <dbReference type="ARBA" id="ARBA00023049"/>
    </source>
</evidence>
<dbReference type="InterPro" id="IPR000555">
    <property type="entry name" value="JAMM/MPN+_dom"/>
</dbReference>
<protein>
    <submittedName>
        <fullName evidence="7">Proteasome lid subunit RPN8/RPN11, contains Jab1/MPN metalloenzyme (JAMM) motif</fullName>
    </submittedName>
</protein>
<keyword evidence="3" id="KW-0378">Hydrolase</keyword>
<dbReference type="SUPFAM" id="SSF102712">
    <property type="entry name" value="JAB1/MPN domain"/>
    <property type="match status" value="1"/>
</dbReference>
<dbReference type="InterPro" id="IPR051929">
    <property type="entry name" value="VirAsm_ModProt"/>
</dbReference>
<accession>A0A1Y6CV36</accession>
<evidence type="ECO:0000256" key="1">
    <source>
        <dbReference type="ARBA" id="ARBA00022670"/>
    </source>
</evidence>
<dbReference type="Proteomes" id="UP000192923">
    <property type="component" value="Unassembled WGS sequence"/>
</dbReference>
<dbReference type="InterPro" id="IPR028090">
    <property type="entry name" value="JAB_dom_prok"/>
</dbReference>
<gene>
    <name evidence="7" type="ORF">SAMN02949497_1372</name>
</gene>
<evidence type="ECO:0000256" key="2">
    <source>
        <dbReference type="ARBA" id="ARBA00022723"/>
    </source>
</evidence>
<keyword evidence="8" id="KW-1185">Reference proteome</keyword>
<dbReference type="GO" id="GO:0000502">
    <property type="term" value="C:proteasome complex"/>
    <property type="evidence" value="ECO:0007669"/>
    <property type="project" value="UniProtKB-KW"/>
</dbReference>
<dbReference type="Gene3D" id="3.40.140.10">
    <property type="entry name" value="Cytidine Deaminase, domain 2"/>
    <property type="match status" value="1"/>
</dbReference>
<reference evidence="7 8" key="1">
    <citation type="submission" date="2016-12" db="EMBL/GenBank/DDBJ databases">
        <authorList>
            <person name="Song W.-J."/>
            <person name="Kurnit D.M."/>
        </authorList>
    </citation>
    <scope>NUCLEOTIDE SEQUENCE [LARGE SCALE GENOMIC DNA]</scope>
    <source>
        <strain evidence="7 8">175</strain>
    </source>
</reference>
<dbReference type="OrthoDB" id="9802958at2"/>
<dbReference type="PANTHER" id="PTHR34858:SF1">
    <property type="entry name" value="CYSO-CYSTEINE PEPTIDASE"/>
    <property type="match status" value="1"/>
</dbReference>
<dbReference type="GO" id="GO:0006508">
    <property type="term" value="P:proteolysis"/>
    <property type="evidence" value="ECO:0007669"/>
    <property type="project" value="UniProtKB-KW"/>
</dbReference>
<dbReference type="Pfam" id="PF14464">
    <property type="entry name" value="Prok-JAB"/>
    <property type="match status" value="1"/>
</dbReference>
<dbReference type="PROSITE" id="PS50249">
    <property type="entry name" value="MPN"/>
    <property type="match status" value="1"/>
</dbReference>
<dbReference type="AlphaFoldDB" id="A0A1Y6CV36"/>
<keyword evidence="5" id="KW-0482">Metalloprotease</keyword>
<dbReference type="SMART" id="SM00232">
    <property type="entry name" value="JAB_MPN"/>
    <property type="match status" value="1"/>
</dbReference>
<dbReference type="CDD" id="cd08070">
    <property type="entry name" value="MPN_like"/>
    <property type="match status" value="1"/>
</dbReference>
<dbReference type="RefSeq" id="WP_085211133.1">
    <property type="nucleotide sequence ID" value="NZ_FXAM01000001.1"/>
</dbReference>
<sequence>MSYAPIALPRHLVNQLLHYAQSSPEQEICGLIGGKHGQPTTCYPIRNTADDPERRYRLDPEQHIGVLRAMREKGEQLFAIFHSHPAAPAEPSATDLELAAYPEALYLIVSLDTQGVLELRGFRIDGEKRAVEVELLLG</sequence>
<organism evidence="7 8">
    <name type="scientific">Methylomagnum ishizawai</name>
    <dbReference type="NCBI Taxonomy" id="1760988"/>
    <lineage>
        <taxon>Bacteria</taxon>
        <taxon>Pseudomonadati</taxon>
        <taxon>Pseudomonadota</taxon>
        <taxon>Gammaproteobacteria</taxon>
        <taxon>Methylococcales</taxon>
        <taxon>Methylococcaceae</taxon>
        <taxon>Methylomagnum</taxon>
    </lineage>
</organism>
<keyword evidence="7" id="KW-0647">Proteasome</keyword>
<feature type="domain" description="MPN" evidence="6">
    <location>
        <begin position="5"/>
        <end position="128"/>
    </location>
</feature>
<keyword evidence="2" id="KW-0479">Metal-binding</keyword>
<dbReference type="GO" id="GO:0008270">
    <property type="term" value="F:zinc ion binding"/>
    <property type="evidence" value="ECO:0007669"/>
    <property type="project" value="TreeGrafter"/>
</dbReference>
<dbReference type="GO" id="GO:0008235">
    <property type="term" value="F:metalloexopeptidase activity"/>
    <property type="evidence" value="ECO:0007669"/>
    <property type="project" value="TreeGrafter"/>
</dbReference>
<name>A0A1Y6CV36_9GAMM</name>
<evidence type="ECO:0000313" key="7">
    <source>
        <dbReference type="EMBL" id="SMF94070.1"/>
    </source>
</evidence>
<keyword evidence="4" id="KW-0862">Zinc</keyword>
<dbReference type="STRING" id="1760988.SAMN02949497_1372"/>
<evidence type="ECO:0000259" key="6">
    <source>
        <dbReference type="PROSITE" id="PS50249"/>
    </source>
</evidence>
<dbReference type="InterPro" id="IPR037518">
    <property type="entry name" value="MPN"/>
</dbReference>
<evidence type="ECO:0000256" key="4">
    <source>
        <dbReference type="ARBA" id="ARBA00022833"/>
    </source>
</evidence>
<dbReference type="PANTHER" id="PTHR34858">
    <property type="entry name" value="CYSO-CYSTEINE PEPTIDASE"/>
    <property type="match status" value="1"/>
</dbReference>